<gene>
    <name evidence="1" type="ORF">EDB81DRAFT_763376</name>
</gene>
<proteinExistence type="predicted"/>
<accession>A0A9P9IW24</accession>
<evidence type="ECO:0000313" key="2">
    <source>
        <dbReference type="Proteomes" id="UP000738349"/>
    </source>
</evidence>
<comment type="caution">
    <text evidence="1">The sequence shown here is derived from an EMBL/GenBank/DDBJ whole genome shotgun (WGS) entry which is preliminary data.</text>
</comment>
<reference evidence="1" key="1">
    <citation type="journal article" date="2021" name="Nat. Commun.">
        <title>Genetic determinants of endophytism in the Arabidopsis root mycobiome.</title>
        <authorList>
            <person name="Mesny F."/>
            <person name="Miyauchi S."/>
            <person name="Thiergart T."/>
            <person name="Pickel B."/>
            <person name="Atanasova L."/>
            <person name="Karlsson M."/>
            <person name="Huettel B."/>
            <person name="Barry K.W."/>
            <person name="Haridas S."/>
            <person name="Chen C."/>
            <person name="Bauer D."/>
            <person name="Andreopoulos W."/>
            <person name="Pangilinan J."/>
            <person name="LaButti K."/>
            <person name="Riley R."/>
            <person name="Lipzen A."/>
            <person name="Clum A."/>
            <person name="Drula E."/>
            <person name="Henrissat B."/>
            <person name="Kohler A."/>
            <person name="Grigoriev I.V."/>
            <person name="Martin F.M."/>
            <person name="Hacquard S."/>
        </authorList>
    </citation>
    <scope>NUCLEOTIDE SEQUENCE</scope>
    <source>
        <strain evidence="1">MPI-CAGE-AT-0147</strain>
    </source>
</reference>
<evidence type="ECO:0000313" key="1">
    <source>
        <dbReference type="EMBL" id="KAH7132859.1"/>
    </source>
</evidence>
<name>A0A9P9IW24_9HYPO</name>
<dbReference type="AlphaFoldDB" id="A0A9P9IW24"/>
<dbReference type="Proteomes" id="UP000738349">
    <property type="component" value="Unassembled WGS sequence"/>
</dbReference>
<keyword evidence="2" id="KW-1185">Reference proteome</keyword>
<protein>
    <submittedName>
        <fullName evidence="1">Uncharacterized protein</fullName>
    </submittedName>
</protein>
<organism evidence="1 2">
    <name type="scientific">Dactylonectria macrodidyma</name>
    <dbReference type="NCBI Taxonomy" id="307937"/>
    <lineage>
        <taxon>Eukaryota</taxon>
        <taxon>Fungi</taxon>
        <taxon>Dikarya</taxon>
        <taxon>Ascomycota</taxon>
        <taxon>Pezizomycotina</taxon>
        <taxon>Sordariomycetes</taxon>
        <taxon>Hypocreomycetidae</taxon>
        <taxon>Hypocreales</taxon>
        <taxon>Nectriaceae</taxon>
        <taxon>Dactylonectria</taxon>
    </lineage>
</organism>
<sequence length="226" mass="24979">MADTYYNCLYPTASSAKGLEICSPSVDEEICFLDVAVLLSRVPRSPESANHLSFFLADFSKRKVRFSEATNAKHRVMSHELMAFCGSCSLSATIQMKEVHTDDIAAQDISPLPAQRSRYHWKLIRLTGGITGHGHDRISTYATKGEEMVALGGFSDIPWLWQGPGLKFYGTGLTGTLGEVFEIVSVAGFARLAWLQAQRSPRKSGYIRPLFPLHISICNEKCADTN</sequence>
<dbReference type="OrthoDB" id="3431997at2759"/>
<dbReference type="EMBL" id="JAGMUV010000016">
    <property type="protein sequence ID" value="KAH7132859.1"/>
    <property type="molecule type" value="Genomic_DNA"/>
</dbReference>